<keyword evidence="3" id="KW-0547">Nucleotide-binding</keyword>
<sequence>MCGMFQKKNDIEESFESVDNIYQENESFDIQLAVEEKCLDGRQFNRPDVSPEEADNDGIHNEGLILEDEASDIGEEDETIENYCSDRYWIMAPGGSRRSRSVAGAQACNELAAPTNSLSNSSSNAIPVANIKKNKRSKSRGLKLDKLIHQSQAPLPIEFCETMKVPVGANAAALASDIGVVLRKIVPLGAKKWKDVPESQRILMIDDIASKFVIDVHNPIIRNYLLDKLATRFKNFCHQLKKEFEQYPTVEEAKRNPPKDLRHKQAEWESLCDYFSSEAFKTETLGESPGLIALFRKMFWSEAKGWSSMEAKAKYSTYNQLLSIHMFVEYQVVYSSYNSSAQSTYNQLLSIHMFVEYQVVYDSTRHAQLDWKRRISIINGIVRGLLYLHEDSWFKVIHRDLKASNVLLDHEMNPKISDFGMARIFGGNQNEANTNRVIGTYGYMAPEYAMEGVFSVKSDVFSFGVLLLEIISGKKKGGFYLWEHGQSLLTYTWKLWCKGEALVLMDPVLKQSFVAAELLKCIHIGLLCLQEDPAVRPNMSYVAVMLASDTVTLPQPTQPAFSAGRIVAKSVLEN</sequence>
<reference evidence="7 8" key="1">
    <citation type="submission" date="2024-05" db="EMBL/GenBank/DDBJ databases">
        <title>Haplotype-resolved chromosome-level genome assembly of Huyou (Citrus changshanensis).</title>
        <authorList>
            <person name="Miao C."/>
            <person name="Chen W."/>
            <person name="Wu Y."/>
            <person name="Wang L."/>
            <person name="Zhao S."/>
            <person name="Grierson D."/>
            <person name="Xu C."/>
            <person name="Chen K."/>
        </authorList>
    </citation>
    <scope>NUCLEOTIDE SEQUENCE [LARGE SCALE GENOMIC DNA]</scope>
    <source>
        <strain evidence="7">01-14</strain>
        <tissue evidence="7">Leaf</tissue>
    </source>
</reference>
<dbReference type="GO" id="GO:0005524">
    <property type="term" value="F:ATP binding"/>
    <property type="evidence" value="ECO:0007669"/>
    <property type="project" value="UniProtKB-KW"/>
</dbReference>
<dbReference type="PROSITE" id="PS00108">
    <property type="entry name" value="PROTEIN_KINASE_ST"/>
    <property type="match status" value="1"/>
</dbReference>
<protein>
    <recommendedName>
        <fullName evidence="6">Protein kinase domain-containing protein</fullName>
    </recommendedName>
</protein>
<comment type="caution">
    <text evidence="7">The sequence shown here is derived from an EMBL/GenBank/DDBJ whole genome shotgun (WGS) entry which is preliminary data.</text>
</comment>
<evidence type="ECO:0000256" key="1">
    <source>
        <dbReference type="ARBA" id="ARBA00022527"/>
    </source>
</evidence>
<dbReference type="InterPro" id="IPR011009">
    <property type="entry name" value="Kinase-like_dom_sf"/>
</dbReference>
<dbReference type="EMBL" id="JBCGBO010000003">
    <property type="protein sequence ID" value="KAK9215427.1"/>
    <property type="molecule type" value="Genomic_DNA"/>
</dbReference>
<dbReference type="InterPro" id="IPR008271">
    <property type="entry name" value="Ser/Thr_kinase_AS"/>
</dbReference>
<dbReference type="GO" id="GO:0005886">
    <property type="term" value="C:plasma membrane"/>
    <property type="evidence" value="ECO:0007669"/>
    <property type="project" value="TreeGrafter"/>
</dbReference>
<accession>A0AAP0MMW8</accession>
<keyword evidence="5" id="KW-0067">ATP-binding</keyword>
<dbReference type="Pfam" id="PF00069">
    <property type="entry name" value="Pkinase"/>
    <property type="match status" value="1"/>
</dbReference>
<proteinExistence type="predicted"/>
<evidence type="ECO:0000256" key="4">
    <source>
        <dbReference type="ARBA" id="ARBA00022777"/>
    </source>
</evidence>
<dbReference type="Gene3D" id="1.10.510.10">
    <property type="entry name" value="Transferase(Phosphotransferase) domain 1"/>
    <property type="match status" value="1"/>
</dbReference>
<keyword evidence="1" id="KW-0723">Serine/threonine-protein kinase</keyword>
<dbReference type="FunFam" id="1.10.510.10:FF:000467">
    <property type="entry name" value="Liguleless narrow1"/>
    <property type="match status" value="1"/>
</dbReference>
<dbReference type="PANTHER" id="PTHR27002">
    <property type="entry name" value="RECEPTOR-LIKE SERINE/THREONINE-PROTEIN KINASE SD1-8"/>
    <property type="match status" value="1"/>
</dbReference>
<dbReference type="SUPFAM" id="SSF56112">
    <property type="entry name" value="Protein kinase-like (PK-like)"/>
    <property type="match status" value="1"/>
</dbReference>
<keyword evidence="8" id="KW-1185">Reference proteome</keyword>
<evidence type="ECO:0000256" key="5">
    <source>
        <dbReference type="ARBA" id="ARBA00022840"/>
    </source>
</evidence>
<gene>
    <name evidence="7" type="ORF">WN944_007432</name>
</gene>
<organism evidence="7 8">
    <name type="scientific">Citrus x changshan-huyou</name>
    <dbReference type="NCBI Taxonomy" id="2935761"/>
    <lineage>
        <taxon>Eukaryota</taxon>
        <taxon>Viridiplantae</taxon>
        <taxon>Streptophyta</taxon>
        <taxon>Embryophyta</taxon>
        <taxon>Tracheophyta</taxon>
        <taxon>Spermatophyta</taxon>
        <taxon>Magnoliopsida</taxon>
        <taxon>eudicotyledons</taxon>
        <taxon>Gunneridae</taxon>
        <taxon>Pentapetalae</taxon>
        <taxon>rosids</taxon>
        <taxon>malvids</taxon>
        <taxon>Sapindales</taxon>
        <taxon>Rutaceae</taxon>
        <taxon>Aurantioideae</taxon>
        <taxon>Citrus</taxon>
    </lineage>
</organism>
<evidence type="ECO:0000256" key="3">
    <source>
        <dbReference type="ARBA" id="ARBA00022741"/>
    </source>
</evidence>
<dbReference type="AlphaFoldDB" id="A0AAP0MMW8"/>
<evidence type="ECO:0000313" key="8">
    <source>
        <dbReference type="Proteomes" id="UP001428341"/>
    </source>
</evidence>
<dbReference type="PANTHER" id="PTHR27002:SF814">
    <property type="entry name" value="CYSTEINE-RICH RECEPTOR-LIKE PROTEIN KINASE 10"/>
    <property type="match status" value="1"/>
</dbReference>
<feature type="domain" description="Protein kinase" evidence="6">
    <location>
        <begin position="182"/>
        <end position="561"/>
    </location>
</feature>
<dbReference type="SMART" id="SM00220">
    <property type="entry name" value="S_TKc"/>
    <property type="match status" value="1"/>
</dbReference>
<keyword evidence="2" id="KW-0808">Transferase</keyword>
<dbReference type="GO" id="GO:0004674">
    <property type="term" value="F:protein serine/threonine kinase activity"/>
    <property type="evidence" value="ECO:0007669"/>
    <property type="project" value="UniProtKB-KW"/>
</dbReference>
<evidence type="ECO:0000313" key="7">
    <source>
        <dbReference type="EMBL" id="KAK9215427.1"/>
    </source>
</evidence>
<dbReference type="PROSITE" id="PS50011">
    <property type="entry name" value="PROTEIN_KINASE_DOM"/>
    <property type="match status" value="1"/>
</dbReference>
<dbReference type="Proteomes" id="UP001428341">
    <property type="component" value="Unassembled WGS sequence"/>
</dbReference>
<evidence type="ECO:0000256" key="2">
    <source>
        <dbReference type="ARBA" id="ARBA00022679"/>
    </source>
</evidence>
<keyword evidence="4" id="KW-0418">Kinase</keyword>
<evidence type="ECO:0000259" key="6">
    <source>
        <dbReference type="PROSITE" id="PS50011"/>
    </source>
</evidence>
<name>A0AAP0MMW8_9ROSI</name>
<dbReference type="InterPro" id="IPR000719">
    <property type="entry name" value="Prot_kinase_dom"/>
</dbReference>